<dbReference type="EMBL" id="JXTB01000061">
    <property type="protein sequence ID" value="PON68594.1"/>
    <property type="molecule type" value="Genomic_DNA"/>
</dbReference>
<keyword evidence="2" id="KW-1185">Reference proteome</keyword>
<reference evidence="2" key="1">
    <citation type="submission" date="2016-06" db="EMBL/GenBank/DDBJ databases">
        <title>Parallel loss of symbiosis genes in relatives of nitrogen-fixing non-legume Parasponia.</title>
        <authorList>
            <person name="Van Velzen R."/>
            <person name="Holmer R."/>
            <person name="Bu F."/>
            <person name="Rutten L."/>
            <person name="Van Zeijl A."/>
            <person name="Liu W."/>
            <person name="Santuari L."/>
            <person name="Cao Q."/>
            <person name="Sharma T."/>
            <person name="Shen D."/>
            <person name="Roswanjaya Y."/>
            <person name="Wardhani T."/>
            <person name="Kalhor M.S."/>
            <person name="Jansen J."/>
            <person name="Van den Hoogen J."/>
            <person name="Gungor B."/>
            <person name="Hartog M."/>
            <person name="Hontelez J."/>
            <person name="Verver J."/>
            <person name="Yang W.-C."/>
            <person name="Schijlen E."/>
            <person name="Repin R."/>
            <person name="Schilthuizen M."/>
            <person name="Schranz E."/>
            <person name="Heidstra R."/>
            <person name="Miyata K."/>
            <person name="Fedorova E."/>
            <person name="Kohlen W."/>
            <person name="Bisseling T."/>
            <person name="Smit S."/>
            <person name="Geurts R."/>
        </authorList>
    </citation>
    <scope>NUCLEOTIDE SEQUENCE [LARGE SCALE GENOMIC DNA]</scope>
    <source>
        <strain evidence="2">cv. WU1-14</strain>
    </source>
</reference>
<dbReference type="AlphaFoldDB" id="A0A2P5D5M0"/>
<comment type="caution">
    <text evidence="1">The sequence shown here is derived from an EMBL/GenBank/DDBJ whole genome shotgun (WGS) entry which is preliminary data.</text>
</comment>
<sequence length="101" mass="11684">MAMNSNAVNANLVQREEEIKELVDVSRRELLRLPSPSFTIGQTWSLPRSSWKKRARSKGRELFERERRSLESAGLENKEHEELVFRFGAMETGPKVSPWSP</sequence>
<evidence type="ECO:0000313" key="2">
    <source>
        <dbReference type="Proteomes" id="UP000237105"/>
    </source>
</evidence>
<gene>
    <name evidence="1" type="ORF">PanWU01x14_094030</name>
</gene>
<proteinExistence type="predicted"/>
<evidence type="ECO:0000313" key="1">
    <source>
        <dbReference type="EMBL" id="PON68594.1"/>
    </source>
</evidence>
<organism evidence="1 2">
    <name type="scientific">Parasponia andersonii</name>
    <name type="common">Sponia andersonii</name>
    <dbReference type="NCBI Taxonomy" id="3476"/>
    <lineage>
        <taxon>Eukaryota</taxon>
        <taxon>Viridiplantae</taxon>
        <taxon>Streptophyta</taxon>
        <taxon>Embryophyta</taxon>
        <taxon>Tracheophyta</taxon>
        <taxon>Spermatophyta</taxon>
        <taxon>Magnoliopsida</taxon>
        <taxon>eudicotyledons</taxon>
        <taxon>Gunneridae</taxon>
        <taxon>Pentapetalae</taxon>
        <taxon>rosids</taxon>
        <taxon>fabids</taxon>
        <taxon>Rosales</taxon>
        <taxon>Cannabaceae</taxon>
        <taxon>Parasponia</taxon>
    </lineage>
</organism>
<dbReference type="Proteomes" id="UP000237105">
    <property type="component" value="Unassembled WGS sequence"/>
</dbReference>
<accession>A0A2P5D5M0</accession>
<dbReference type="OrthoDB" id="10409908at2759"/>
<protein>
    <submittedName>
        <fullName evidence="1">Uncharacterized protein</fullName>
    </submittedName>
</protein>
<name>A0A2P5D5M0_PARAD</name>